<dbReference type="Gene3D" id="3.30.70.260">
    <property type="match status" value="1"/>
</dbReference>
<dbReference type="InterPro" id="IPR008310">
    <property type="entry name" value="UPF0735_ACT_dom-cont"/>
</dbReference>
<dbReference type="STRING" id="537007.BLAHAN_04077"/>
<proteinExistence type="inferred from homology"/>
<gene>
    <name evidence="3" type="ORF">BLAHAN_04077</name>
</gene>
<dbReference type="InterPro" id="IPR045865">
    <property type="entry name" value="ACT-like_dom_sf"/>
</dbReference>
<dbReference type="HAMAP" id="MF_00707">
    <property type="entry name" value="UPF0735"/>
    <property type="match status" value="1"/>
</dbReference>
<dbReference type="PIRSF" id="PIRSF025624">
    <property type="entry name" value="ACT_PheB"/>
    <property type="match status" value="1"/>
</dbReference>
<comment type="caution">
    <text evidence="3">The sequence shown here is derived from an EMBL/GenBank/DDBJ whole genome shotgun (WGS) entry which is preliminary data.</text>
</comment>
<dbReference type="AlphaFoldDB" id="C9L406"/>
<dbReference type="InterPro" id="IPR002912">
    <property type="entry name" value="ACT_dom"/>
</dbReference>
<evidence type="ECO:0000259" key="2">
    <source>
        <dbReference type="PROSITE" id="PS51671"/>
    </source>
</evidence>
<dbReference type="SUPFAM" id="SSF55021">
    <property type="entry name" value="ACT-like"/>
    <property type="match status" value="1"/>
</dbReference>
<keyword evidence="4" id="KW-1185">Reference proteome</keyword>
<dbReference type="Pfam" id="PF13291">
    <property type="entry name" value="ACT_4"/>
    <property type="match status" value="1"/>
</dbReference>
<dbReference type="HOGENOM" id="CLU_128147_0_0_9"/>
<evidence type="ECO:0000256" key="1">
    <source>
        <dbReference type="HAMAP-Rule" id="MF_00707"/>
    </source>
</evidence>
<organism evidence="3 4">
    <name type="scientific">Blautia hansenii DSM 20583</name>
    <dbReference type="NCBI Taxonomy" id="537007"/>
    <lineage>
        <taxon>Bacteria</taxon>
        <taxon>Bacillati</taxon>
        <taxon>Bacillota</taxon>
        <taxon>Clostridia</taxon>
        <taxon>Lachnospirales</taxon>
        <taxon>Lachnospiraceae</taxon>
        <taxon>Blautia</taxon>
    </lineage>
</organism>
<comment type="similarity">
    <text evidence="1">Belongs to the UPF0735 family.</text>
</comment>
<sequence length="181" mass="20379">MPWGKQKNSCLLSESVIISFEDVQMYFGKEQGKKMKDNRRYFVVTEKAVPDVLLKVVEAKRLLDIQQYDTVQEAVEAVGISRSSFYKYKDDIFPFKEKTKGHNITFIIQMDDEPGLLSAVLRAIAQFHGNILTIHQSIPMNGIASLTLSVAISAVEGDAAAMMDNIEHINGVHYLKILGRE</sequence>
<evidence type="ECO:0000313" key="4">
    <source>
        <dbReference type="Proteomes" id="UP000003755"/>
    </source>
</evidence>
<dbReference type="PROSITE" id="PS51671">
    <property type="entry name" value="ACT"/>
    <property type="match status" value="1"/>
</dbReference>
<reference evidence="3" key="1">
    <citation type="submission" date="2009-09" db="EMBL/GenBank/DDBJ databases">
        <authorList>
            <person name="Weinstock G."/>
            <person name="Sodergren E."/>
            <person name="Clifton S."/>
            <person name="Fulton L."/>
            <person name="Fulton B."/>
            <person name="Courtney L."/>
            <person name="Fronick C."/>
            <person name="Harrison M."/>
            <person name="Strong C."/>
            <person name="Farmer C."/>
            <person name="Delahaunty K."/>
            <person name="Markovic C."/>
            <person name="Hall O."/>
            <person name="Minx P."/>
            <person name="Tomlinson C."/>
            <person name="Mitreva M."/>
            <person name="Nelson J."/>
            <person name="Hou S."/>
            <person name="Wollam A."/>
            <person name="Pepin K.H."/>
            <person name="Johnson M."/>
            <person name="Bhonagiri V."/>
            <person name="Nash W.E."/>
            <person name="Warren W."/>
            <person name="Chinwalla A."/>
            <person name="Mardis E.R."/>
            <person name="Wilson R.K."/>
        </authorList>
    </citation>
    <scope>NUCLEOTIDE SEQUENCE [LARGE SCALE GENOMIC DNA]</scope>
    <source>
        <strain evidence="3">DSM 20583</strain>
    </source>
</reference>
<protein>
    <recommendedName>
        <fullName evidence="1">UPF0735 ACT domain-containing protein BLAHAN_04077</fullName>
    </recommendedName>
</protein>
<dbReference type="EMBL" id="ABYU02000005">
    <property type="protein sequence ID" value="EEX23097.1"/>
    <property type="molecule type" value="Genomic_DNA"/>
</dbReference>
<dbReference type="Proteomes" id="UP000003755">
    <property type="component" value="Unassembled WGS sequence"/>
</dbReference>
<feature type="domain" description="ACT" evidence="2">
    <location>
        <begin position="105"/>
        <end position="180"/>
    </location>
</feature>
<evidence type="ECO:0000313" key="3">
    <source>
        <dbReference type="EMBL" id="EEX23097.1"/>
    </source>
</evidence>
<dbReference type="eggNOG" id="COG4492">
    <property type="taxonomic scope" value="Bacteria"/>
</dbReference>
<accession>C9L406</accession>
<name>C9L406_BLAHA</name>
<dbReference type="NCBIfam" id="NF003361">
    <property type="entry name" value="PRK04435.1"/>
    <property type="match status" value="1"/>
</dbReference>